<dbReference type="PRINTS" id="PR00039">
    <property type="entry name" value="HTHLYSR"/>
</dbReference>
<reference evidence="6 7" key="1">
    <citation type="submission" date="2022-09" db="EMBL/GenBank/DDBJ databases">
        <title>Chelativorans salina sp. nov., a novel slightly halophilic bacterium isolated from a saline lake sediment enrichment.</title>
        <authorList>
            <person name="Gao L."/>
            <person name="Fang B.-Z."/>
            <person name="Li W.-J."/>
        </authorList>
    </citation>
    <scope>NUCLEOTIDE SEQUENCE [LARGE SCALE GENOMIC DNA]</scope>
    <source>
        <strain evidence="6 7">EGI FJ00035</strain>
    </source>
</reference>
<feature type="domain" description="HTH lysR-type" evidence="5">
    <location>
        <begin position="23"/>
        <end position="80"/>
    </location>
</feature>
<dbReference type="Pfam" id="PF00126">
    <property type="entry name" value="HTH_1"/>
    <property type="match status" value="2"/>
</dbReference>
<dbReference type="Pfam" id="PF03466">
    <property type="entry name" value="LysR_substrate"/>
    <property type="match status" value="1"/>
</dbReference>
<organism evidence="6 7">
    <name type="scientific">Chelativorans salis</name>
    <dbReference type="NCBI Taxonomy" id="2978478"/>
    <lineage>
        <taxon>Bacteria</taxon>
        <taxon>Pseudomonadati</taxon>
        <taxon>Pseudomonadota</taxon>
        <taxon>Alphaproteobacteria</taxon>
        <taxon>Hyphomicrobiales</taxon>
        <taxon>Phyllobacteriaceae</taxon>
        <taxon>Chelativorans</taxon>
    </lineage>
</organism>
<dbReference type="PANTHER" id="PTHR30126">
    <property type="entry name" value="HTH-TYPE TRANSCRIPTIONAL REGULATOR"/>
    <property type="match status" value="1"/>
</dbReference>
<name>A0ABT2LX28_9HYPH</name>
<comment type="caution">
    <text evidence="6">The sequence shown here is derived from an EMBL/GenBank/DDBJ whole genome shotgun (WGS) entry which is preliminary data.</text>
</comment>
<dbReference type="PROSITE" id="PS50931">
    <property type="entry name" value="HTH_LYSR"/>
    <property type="match status" value="2"/>
</dbReference>
<dbReference type="InterPro" id="IPR000847">
    <property type="entry name" value="LysR_HTH_N"/>
</dbReference>
<dbReference type="Gene3D" id="3.40.190.10">
    <property type="entry name" value="Periplasmic binding protein-like II"/>
    <property type="match status" value="2"/>
</dbReference>
<dbReference type="Proteomes" id="UP001320831">
    <property type="component" value="Unassembled WGS sequence"/>
</dbReference>
<keyword evidence="2" id="KW-0805">Transcription regulation</keyword>
<evidence type="ECO:0000313" key="6">
    <source>
        <dbReference type="EMBL" id="MCT7378148.1"/>
    </source>
</evidence>
<proteinExistence type="inferred from homology"/>
<evidence type="ECO:0000256" key="3">
    <source>
        <dbReference type="ARBA" id="ARBA00023125"/>
    </source>
</evidence>
<sequence length="416" mass="45157">MSTEIPPHPIGESLATRPVEAFPNLRHLWAFLEVGCLNSMNKAAAVMNLSQPALTQAITRIERAFSEEFFTRHPTGMHPTRAGERALRRIRRAFDALSAALVDLDFAPTAAPRPDLLLTSSQLAALGALVRTTGQEAAARGIGVTPPSLVRNLRGLENRLGRTLLLRDGSQIRLSALGTRLARGACLAERELELLREELDLDRGMTRGRLSVGALPLARPYVAAKPLVTIALRHPAIKVRLVEGAYPPLLEALRNGDIDILLGTLRQPPPFDDVVEHVLADDMLCVVGRTDHPLAGHPAPGVAEFRKYPWIAPRQGSPARQEFDAIFGAGQPSPPQMMEVASHVAVRAILHESDALALVSRRQIRYEEASNQLAVLSTTLAGALRRIGYTLRSDCEPTPVQQEFLAEVAAAVADEG</sequence>
<keyword evidence="7" id="KW-1185">Reference proteome</keyword>
<gene>
    <name evidence="6" type="ORF">N5A92_24335</name>
</gene>
<evidence type="ECO:0000256" key="2">
    <source>
        <dbReference type="ARBA" id="ARBA00023015"/>
    </source>
</evidence>
<dbReference type="SUPFAM" id="SSF46785">
    <property type="entry name" value="Winged helix' DNA-binding domain"/>
    <property type="match status" value="2"/>
</dbReference>
<feature type="domain" description="HTH lysR-type" evidence="5">
    <location>
        <begin position="118"/>
        <end position="175"/>
    </location>
</feature>
<dbReference type="InterPro" id="IPR005119">
    <property type="entry name" value="LysR_subst-bd"/>
</dbReference>
<dbReference type="InterPro" id="IPR036390">
    <property type="entry name" value="WH_DNA-bd_sf"/>
</dbReference>
<accession>A0ABT2LX28</accession>
<dbReference type="SUPFAM" id="SSF53850">
    <property type="entry name" value="Periplasmic binding protein-like II"/>
    <property type="match status" value="1"/>
</dbReference>
<dbReference type="InterPro" id="IPR036388">
    <property type="entry name" value="WH-like_DNA-bd_sf"/>
</dbReference>
<comment type="similarity">
    <text evidence="1">Belongs to the LysR transcriptional regulatory family.</text>
</comment>
<evidence type="ECO:0000259" key="5">
    <source>
        <dbReference type="PROSITE" id="PS50931"/>
    </source>
</evidence>
<dbReference type="RefSeq" id="WP_260906969.1">
    <property type="nucleotide sequence ID" value="NZ_JAOCZP010000011.1"/>
</dbReference>
<evidence type="ECO:0000256" key="4">
    <source>
        <dbReference type="ARBA" id="ARBA00023163"/>
    </source>
</evidence>
<evidence type="ECO:0000313" key="7">
    <source>
        <dbReference type="Proteomes" id="UP001320831"/>
    </source>
</evidence>
<dbReference type="Gene3D" id="1.10.10.10">
    <property type="entry name" value="Winged helix-like DNA-binding domain superfamily/Winged helix DNA-binding domain"/>
    <property type="match status" value="2"/>
</dbReference>
<evidence type="ECO:0000256" key="1">
    <source>
        <dbReference type="ARBA" id="ARBA00009437"/>
    </source>
</evidence>
<protein>
    <submittedName>
        <fullName evidence="6">LysR substrate-binding domain-containing protein</fullName>
    </submittedName>
</protein>
<keyword evidence="4" id="KW-0804">Transcription</keyword>
<keyword evidence="3" id="KW-0238">DNA-binding</keyword>
<dbReference type="EMBL" id="JAOCZP010000011">
    <property type="protein sequence ID" value="MCT7378148.1"/>
    <property type="molecule type" value="Genomic_DNA"/>
</dbReference>
<dbReference type="PANTHER" id="PTHR30126:SF98">
    <property type="entry name" value="HTH-TYPE TRANSCRIPTIONAL ACTIVATOR BAUR"/>
    <property type="match status" value="1"/>
</dbReference>